<gene>
    <name evidence="2" type="ORF">COW36_14040</name>
</gene>
<evidence type="ECO:0000313" key="2">
    <source>
        <dbReference type="EMBL" id="PIW16242.1"/>
    </source>
</evidence>
<proteinExistence type="predicted"/>
<feature type="chain" id="PRO_5014766673" description="Transglycosylase SLT domain-containing protein" evidence="1">
    <location>
        <begin position="30"/>
        <end position="355"/>
    </location>
</feature>
<dbReference type="Proteomes" id="UP000231019">
    <property type="component" value="Unassembled WGS sequence"/>
</dbReference>
<sequence>MIKFNSRKFLAQSLFFLAFMGLGSFFSQAQSQADAPHLTDLQTNIPVPQEIRPSMHLKPVPPSAANFSPEEIQEFQRRYGMHASQNPVNQAMTLATDTLGWRDRQALEIIQHFSSEIQATGKEYQLNPLILAAILFDEIRHEKPTEEVMTQWGLAKTLGLAQISQRELIMQGFYDEDLKSLIHSGHFDQPLKDLQGKGKLAATKDLRKLSVEELKVHLLAPQILALLPQERVEIGQKALLSPAENIRILAKQIVRVRKQLGLPTDQGFYRLNNFSELHDLARVVVFHNGRLDYAPKILSYLKLPQLEIALSGCFRPNPTAQIQPLEPAFLDTQEFLVKSLERSATPGFNLIAGIK</sequence>
<evidence type="ECO:0000313" key="3">
    <source>
        <dbReference type="Proteomes" id="UP000231019"/>
    </source>
</evidence>
<evidence type="ECO:0008006" key="4">
    <source>
        <dbReference type="Google" id="ProtNLM"/>
    </source>
</evidence>
<reference evidence="2 3" key="1">
    <citation type="submission" date="2017-09" db="EMBL/GenBank/DDBJ databases">
        <title>Depth-based differentiation of microbial function through sediment-hosted aquifers and enrichment of novel symbionts in the deep terrestrial subsurface.</title>
        <authorList>
            <person name="Probst A.J."/>
            <person name="Ladd B."/>
            <person name="Jarett J.K."/>
            <person name="Geller-Mcgrath D.E."/>
            <person name="Sieber C.M."/>
            <person name="Emerson J.B."/>
            <person name="Anantharaman K."/>
            <person name="Thomas B.C."/>
            <person name="Malmstrom R."/>
            <person name="Stieglmeier M."/>
            <person name="Klingl A."/>
            <person name="Woyke T."/>
            <person name="Ryan C.M."/>
            <person name="Banfield J.F."/>
        </authorList>
    </citation>
    <scope>NUCLEOTIDE SEQUENCE [LARGE SCALE GENOMIC DNA]</scope>
    <source>
        <strain evidence="2">CG17_big_fil_post_rev_8_21_14_2_50_48_46</strain>
    </source>
</reference>
<keyword evidence="1" id="KW-0732">Signal</keyword>
<dbReference type="AlphaFoldDB" id="A0A2M7G338"/>
<organism evidence="2 3">
    <name type="scientific">bacterium (Candidatus Blackallbacteria) CG17_big_fil_post_rev_8_21_14_2_50_48_46</name>
    <dbReference type="NCBI Taxonomy" id="2014261"/>
    <lineage>
        <taxon>Bacteria</taxon>
        <taxon>Candidatus Blackallbacteria</taxon>
    </lineage>
</organism>
<name>A0A2M7G338_9BACT</name>
<protein>
    <recommendedName>
        <fullName evidence="4">Transglycosylase SLT domain-containing protein</fullName>
    </recommendedName>
</protein>
<comment type="caution">
    <text evidence="2">The sequence shown here is derived from an EMBL/GenBank/DDBJ whole genome shotgun (WGS) entry which is preliminary data.</text>
</comment>
<accession>A0A2M7G338</accession>
<dbReference type="EMBL" id="PFFQ01000039">
    <property type="protein sequence ID" value="PIW16242.1"/>
    <property type="molecule type" value="Genomic_DNA"/>
</dbReference>
<evidence type="ECO:0000256" key="1">
    <source>
        <dbReference type="SAM" id="SignalP"/>
    </source>
</evidence>
<feature type="signal peptide" evidence="1">
    <location>
        <begin position="1"/>
        <end position="29"/>
    </location>
</feature>